<reference evidence="1" key="1">
    <citation type="submission" date="2014-09" db="EMBL/GenBank/DDBJ databases">
        <authorList>
            <person name="Magalhaes I.L.F."/>
            <person name="Oliveira U."/>
            <person name="Santos F.R."/>
            <person name="Vidigal T.H.D.A."/>
            <person name="Brescovit A.D."/>
            <person name="Santos A.J."/>
        </authorList>
    </citation>
    <scope>NUCLEOTIDE SEQUENCE</scope>
    <source>
        <tissue evidence="1">Shoot tissue taken approximately 20 cm above the soil surface</tissue>
    </source>
</reference>
<organism evidence="1">
    <name type="scientific">Arundo donax</name>
    <name type="common">Giant reed</name>
    <name type="synonym">Donax arundinaceus</name>
    <dbReference type="NCBI Taxonomy" id="35708"/>
    <lineage>
        <taxon>Eukaryota</taxon>
        <taxon>Viridiplantae</taxon>
        <taxon>Streptophyta</taxon>
        <taxon>Embryophyta</taxon>
        <taxon>Tracheophyta</taxon>
        <taxon>Spermatophyta</taxon>
        <taxon>Magnoliopsida</taxon>
        <taxon>Liliopsida</taxon>
        <taxon>Poales</taxon>
        <taxon>Poaceae</taxon>
        <taxon>PACMAD clade</taxon>
        <taxon>Arundinoideae</taxon>
        <taxon>Arundineae</taxon>
        <taxon>Arundo</taxon>
    </lineage>
</organism>
<sequence length="105" mass="12221">MTAFLYPCPKNLQICHPKCWPFDYVCHQCPVSPVQERKQDRLQLVPHKLPVDLNLILGLDKYWAIRPLIKQVLDLTAHSTENANGIFSPHEIYQRLTLLSINPEF</sequence>
<dbReference type="AlphaFoldDB" id="A0A0A9FH55"/>
<name>A0A0A9FH55_ARUDO</name>
<evidence type="ECO:0000313" key="1">
    <source>
        <dbReference type="EMBL" id="JAE09466.1"/>
    </source>
</evidence>
<accession>A0A0A9FH55</accession>
<dbReference type="EMBL" id="GBRH01188430">
    <property type="protein sequence ID" value="JAE09466.1"/>
    <property type="molecule type" value="Transcribed_RNA"/>
</dbReference>
<protein>
    <submittedName>
        <fullName evidence="1">Uncharacterized protein</fullName>
    </submittedName>
</protein>
<proteinExistence type="predicted"/>
<reference evidence="1" key="2">
    <citation type="journal article" date="2015" name="Data Brief">
        <title>Shoot transcriptome of the giant reed, Arundo donax.</title>
        <authorList>
            <person name="Barrero R.A."/>
            <person name="Guerrero F.D."/>
            <person name="Moolhuijzen P."/>
            <person name="Goolsby J.A."/>
            <person name="Tidwell J."/>
            <person name="Bellgard S.E."/>
            <person name="Bellgard M.I."/>
        </authorList>
    </citation>
    <scope>NUCLEOTIDE SEQUENCE</scope>
    <source>
        <tissue evidence="1">Shoot tissue taken approximately 20 cm above the soil surface</tissue>
    </source>
</reference>